<sequence>MKKLSHIFYALLICLFCVGTGVAQTTKAEKKVQKAEELKRIINEKNFVFKANSAMPTPIASMQVSGSLPPNSILNQLNSGMISLTSASYDVKFANDSLTAFLPYYGQAYSAPYNSPTESGIKFTSTKFDYTVTQKKKGILEILIIPHDLSSRAPSDVQRMMLTVSEGGWANLQITLLTRQRISFSGTIEEIKPKPTS</sequence>
<dbReference type="EMBL" id="JBHTHU010000005">
    <property type="protein sequence ID" value="MFD0749925.1"/>
    <property type="molecule type" value="Genomic_DNA"/>
</dbReference>
<dbReference type="Gene3D" id="2.40.128.410">
    <property type="match status" value="1"/>
</dbReference>
<evidence type="ECO:0000313" key="2">
    <source>
        <dbReference type="EMBL" id="MFD0749925.1"/>
    </source>
</evidence>
<dbReference type="InterPro" id="IPR025347">
    <property type="entry name" value="DUF4251"/>
</dbReference>
<dbReference type="RefSeq" id="WP_377098716.1">
    <property type="nucleotide sequence ID" value="NZ_JBHTHU010000005.1"/>
</dbReference>
<dbReference type="Pfam" id="PF14059">
    <property type="entry name" value="DUF4251"/>
    <property type="match status" value="1"/>
</dbReference>
<organism evidence="2 3">
    <name type="scientific">Mucilaginibacter calamicampi</name>
    <dbReference type="NCBI Taxonomy" id="1302352"/>
    <lineage>
        <taxon>Bacteria</taxon>
        <taxon>Pseudomonadati</taxon>
        <taxon>Bacteroidota</taxon>
        <taxon>Sphingobacteriia</taxon>
        <taxon>Sphingobacteriales</taxon>
        <taxon>Sphingobacteriaceae</taxon>
        <taxon>Mucilaginibacter</taxon>
    </lineage>
</organism>
<keyword evidence="3" id="KW-1185">Reference proteome</keyword>
<keyword evidence="1" id="KW-0732">Signal</keyword>
<evidence type="ECO:0000313" key="3">
    <source>
        <dbReference type="Proteomes" id="UP001596958"/>
    </source>
</evidence>
<protein>
    <submittedName>
        <fullName evidence="2">DUF4251 domain-containing protein</fullName>
    </submittedName>
</protein>
<proteinExistence type="predicted"/>
<gene>
    <name evidence="2" type="ORF">ACFQZS_07215</name>
</gene>
<evidence type="ECO:0000256" key="1">
    <source>
        <dbReference type="SAM" id="SignalP"/>
    </source>
</evidence>
<comment type="caution">
    <text evidence="2">The sequence shown here is derived from an EMBL/GenBank/DDBJ whole genome shotgun (WGS) entry which is preliminary data.</text>
</comment>
<feature type="chain" id="PRO_5047540977" evidence="1">
    <location>
        <begin position="24"/>
        <end position="197"/>
    </location>
</feature>
<accession>A0ABW2YVV1</accession>
<dbReference type="Proteomes" id="UP001596958">
    <property type="component" value="Unassembled WGS sequence"/>
</dbReference>
<feature type="signal peptide" evidence="1">
    <location>
        <begin position="1"/>
        <end position="23"/>
    </location>
</feature>
<name>A0ABW2YVV1_9SPHI</name>
<reference evidence="3" key="1">
    <citation type="journal article" date="2019" name="Int. J. Syst. Evol. Microbiol.">
        <title>The Global Catalogue of Microorganisms (GCM) 10K type strain sequencing project: providing services to taxonomists for standard genome sequencing and annotation.</title>
        <authorList>
            <consortium name="The Broad Institute Genomics Platform"/>
            <consortium name="The Broad Institute Genome Sequencing Center for Infectious Disease"/>
            <person name="Wu L."/>
            <person name="Ma J."/>
        </authorList>
    </citation>
    <scope>NUCLEOTIDE SEQUENCE [LARGE SCALE GENOMIC DNA]</scope>
    <source>
        <strain evidence="3">CCUG 63418</strain>
    </source>
</reference>